<dbReference type="EMBL" id="AMCV02000011">
    <property type="protein sequence ID" value="TDZ21976.1"/>
    <property type="molecule type" value="Genomic_DNA"/>
</dbReference>
<dbReference type="InterPro" id="IPR036388">
    <property type="entry name" value="WH-like_DNA-bd_sf"/>
</dbReference>
<comment type="caution">
    <text evidence="5">The sequence shown here is derived from an EMBL/GenBank/DDBJ whole genome shotgun (WGS) entry which is preliminary data.</text>
</comment>
<feature type="compositionally biased region" description="Polar residues" evidence="3">
    <location>
        <begin position="357"/>
        <end position="366"/>
    </location>
</feature>
<dbReference type="GO" id="GO:0010494">
    <property type="term" value="C:cytoplasmic stress granule"/>
    <property type="evidence" value="ECO:0007669"/>
    <property type="project" value="TreeGrafter"/>
</dbReference>
<keyword evidence="6" id="KW-1185">Reference proteome</keyword>
<reference evidence="6" key="1">
    <citation type="journal article" date="2013" name="New Phytol.">
        <title>Comparative genomic and transcriptomic analyses reveal the hemibiotrophic stage shift of Colletotrichum fungi.</title>
        <authorList>
            <person name="Gan P."/>
            <person name="Ikeda K."/>
            <person name="Irieda H."/>
            <person name="Narusaka M."/>
            <person name="O'Connell R.J."/>
            <person name="Narusaka Y."/>
            <person name="Takano Y."/>
            <person name="Kubo Y."/>
            <person name="Shirasu K."/>
        </authorList>
    </citation>
    <scope>NUCLEOTIDE SEQUENCE [LARGE SCALE GENOMIC DNA]</scope>
    <source>
        <strain evidence="6">104-T / ATCC 96160 / CBS 514.97 / LARS 414 / MAFF 240422</strain>
    </source>
</reference>
<feature type="compositionally biased region" description="Polar residues" evidence="3">
    <location>
        <begin position="899"/>
        <end position="911"/>
    </location>
</feature>
<keyword evidence="1 2" id="KW-0694">RNA-binding</keyword>
<dbReference type="Pfam" id="PF05383">
    <property type="entry name" value="La"/>
    <property type="match status" value="1"/>
</dbReference>
<feature type="domain" description="HTH La-type RNA-binding" evidence="4">
    <location>
        <begin position="729"/>
        <end position="818"/>
    </location>
</feature>
<feature type="region of interest" description="Disordered" evidence="3">
    <location>
        <begin position="190"/>
        <end position="719"/>
    </location>
</feature>
<evidence type="ECO:0000256" key="3">
    <source>
        <dbReference type="SAM" id="MobiDB-lite"/>
    </source>
</evidence>
<name>A0A484FVT6_COLOR</name>
<feature type="compositionally biased region" description="Basic and acidic residues" evidence="3">
    <location>
        <begin position="453"/>
        <end position="492"/>
    </location>
</feature>
<feature type="region of interest" description="Disordered" evidence="3">
    <location>
        <begin position="58"/>
        <end position="81"/>
    </location>
</feature>
<gene>
    <name evidence="5" type="ORF">Cob_v005188</name>
</gene>
<dbReference type="PANTHER" id="PTHR22792:SF132">
    <property type="entry name" value="LA-RELATED PROTEIN 1"/>
    <property type="match status" value="1"/>
</dbReference>
<dbReference type="PANTHER" id="PTHR22792">
    <property type="entry name" value="LUPUS LA PROTEIN-RELATED"/>
    <property type="match status" value="1"/>
</dbReference>
<dbReference type="Proteomes" id="UP000014480">
    <property type="component" value="Unassembled WGS sequence"/>
</dbReference>
<proteinExistence type="predicted"/>
<feature type="compositionally biased region" description="Polar residues" evidence="3">
    <location>
        <begin position="394"/>
        <end position="404"/>
    </location>
</feature>
<dbReference type="GO" id="GO:0003723">
    <property type="term" value="F:RNA binding"/>
    <property type="evidence" value="ECO:0007669"/>
    <property type="project" value="UniProtKB-UniRule"/>
</dbReference>
<feature type="compositionally biased region" description="Basic and acidic residues" evidence="3">
    <location>
        <begin position="614"/>
        <end position="626"/>
    </location>
</feature>
<organism evidence="5 6">
    <name type="scientific">Colletotrichum orbiculare (strain 104-T / ATCC 96160 / CBS 514.97 / LARS 414 / MAFF 240422)</name>
    <name type="common">Cucumber anthracnose fungus</name>
    <name type="synonym">Colletotrichum lagenarium</name>
    <dbReference type="NCBI Taxonomy" id="1213857"/>
    <lineage>
        <taxon>Eukaryota</taxon>
        <taxon>Fungi</taxon>
        <taxon>Dikarya</taxon>
        <taxon>Ascomycota</taxon>
        <taxon>Pezizomycotina</taxon>
        <taxon>Sordariomycetes</taxon>
        <taxon>Hypocreomycetidae</taxon>
        <taxon>Glomerellales</taxon>
        <taxon>Glomerellaceae</taxon>
        <taxon>Colletotrichum</taxon>
        <taxon>Colletotrichum orbiculare species complex</taxon>
    </lineage>
</organism>
<feature type="compositionally biased region" description="Polar residues" evidence="3">
    <location>
        <begin position="643"/>
        <end position="664"/>
    </location>
</feature>
<feature type="compositionally biased region" description="Basic and acidic residues" evidence="3">
    <location>
        <begin position="313"/>
        <end position="338"/>
    </location>
</feature>
<evidence type="ECO:0000256" key="2">
    <source>
        <dbReference type="PROSITE-ProRule" id="PRU00332"/>
    </source>
</evidence>
<feature type="compositionally biased region" description="Gly residues" evidence="3">
    <location>
        <begin position="682"/>
        <end position="702"/>
    </location>
</feature>
<dbReference type="GO" id="GO:0045727">
    <property type="term" value="P:positive regulation of translation"/>
    <property type="evidence" value="ECO:0007669"/>
    <property type="project" value="TreeGrafter"/>
</dbReference>
<sequence>MNYGCFWDGVSIRPAFLCPTFPVFDVQRRSPQPQQLDPISVSLPASVHSEVEAASTFTSSANLSRSRQSPSRARRAREKQRPRFLEPFAQTKIFAATLPTFTFSLDRQPDNIRSGRLAFSPLHRRESSLTFVDCSLSYLRYLSSQTLTTSCSLSSRRSRDPVRHPTRSQPCIVGFVFVFFGHSPTKAATTAVTPATQSTENISGPSSNGEQPSTEPNAVKASAIEDETSRNTSLKAQLSSKQETSAAQAEGTLPTDTSAAASVTDSRRDDEDAATEASTRPSDKSVRSASASTRVTDEPEPKKGSRKPRKGKTSKDSSDESKKDKPAEQEKEQPKIELVEAPLPSVNIWTQRKETQAAKTTVTLSSRPEPGATPAVDAWPNSQESKKRGKPTESSEAPNGTVNGTKPHRKTDGDTTARRNGARGSRLAERDSRAIEVPPPVGDVTSWPTPDTAVKEIVKDEKRKPVEKTEKPESEAQDDAGSKSRPKEKWERMPFVPTVAFSTPIPSPRGSRGGRGGARGGRDVTSRGGHGAGAAGGAEKAAGPSTTAKVGAEGRERLRDGNASDRTTSQPPTNKKISMDVSNTKEQRKAAAPTSGDRNKELHSNPTIEQAGPIRERGEGRGDARGRGSYRGRGGHPNGPVHGQQSSFATNGHSYGSQGPSRQYASPPMHQGGNFSSYGGNQSRGGRGGRGQPNGSFRGVGGSSSSRRQTQANMGQASWGDYGTTQQQLQWYEQSKMLLIVQLEYYFSYENLAKDEYLRKNMDSQGYVNVDLVAGFSRVHQLAPDGYLLRSALCECQQLEYIHDENNVEKVRSRTHWAKFVYPDMGMRFENARNPGPRMAYTRSYHMHPNNYDYGVAPQAGYPTGTPNGYNPYPVDVTAVAPVNGGPETQLSAHVPEFQPSSVEQAASSSGDVAAKDQPLVNGSAEAHEPAMNGTHEQPAEAQQS</sequence>
<feature type="compositionally biased region" description="Low complexity" evidence="3">
    <location>
        <begin position="190"/>
        <end position="199"/>
    </location>
</feature>
<dbReference type="PROSITE" id="PS50961">
    <property type="entry name" value="HTH_LA"/>
    <property type="match status" value="1"/>
</dbReference>
<dbReference type="InterPro" id="IPR036390">
    <property type="entry name" value="WH_DNA-bd_sf"/>
</dbReference>
<dbReference type="STRING" id="1213857.A0A484FVT6"/>
<dbReference type="InterPro" id="IPR006630">
    <property type="entry name" value="La_HTH"/>
</dbReference>
<dbReference type="SUPFAM" id="SSF46785">
    <property type="entry name" value="Winged helix' DNA-binding domain"/>
    <property type="match status" value="1"/>
</dbReference>
<feature type="compositionally biased region" description="Polar residues" evidence="3">
    <location>
        <begin position="200"/>
        <end position="216"/>
    </location>
</feature>
<feature type="region of interest" description="Disordered" evidence="3">
    <location>
        <begin position="899"/>
        <end position="945"/>
    </location>
</feature>
<accession>A0A484FVT6</accession>
<feature type="compositionally biased region" description="Polar residues" evidence="3">
    <location>
        <begin position="254"/>
        <end position="264"/>
    </location>
</feature>
<dbReference type="Gene3D" id="1.10.10.10">
    <property type="entry name" value="Winged helix-like DNA-binding domain superfamily/Winged helix DNA-binding domain"/>
    <property type="match status" value="1"/>
</dbReference>
<evidence type="ECO:0000256" key="1">
    <source>
        <dbReference type="ARBA" id="ARBA00022884"/>
    </source>
</evidence>
<dbReference type="InterPro" id="IPR045180">
    <property type="entry name" value="La_dom_prot"/>
</dbReference>
<dbReference type="AlphaFoldDB" id="A0A484FVT6"/>
<dbReference type="GO" id="GO:0005829">
    <property type="term" value="C:cytosol"/>
    <property type="evidence" value="ECO:0007669"/>
    <property type="project" value="TreeGrafter"/>
</dbReference>
<dbReference type="CDD" id="cd07323">
    <property type="entry name" value="LAM"/>
    <property type="match status" value="1"/>
</dbReference>
<feature type="compositionally biased region" description="Polar residues" evidence="3">
    <location>
        <begin position="230"/>
        <end position="247"/>
    </location>
</feature>
<evidence type="ECO:0000259" key="4">
    <source>
        <dbReference type="PROSITE" id="PS50961"/>
    </source>
</evidence>
<evidence type="ECO:0000313" key="6">
    <source>
        <dbReference type="Proteomes" id="UP000014480"/>
    </source>
</evidence>
<reference evidence="6" key="2">
    <citation type="journal article" date="2019" name="Mol. Plant Microbe Interact.">
        <title>Genome sequence resources for four phytopathogenic fungi from the Colletotrichum orbiculare species complex.</title>
        <authorList>
            <person name="Gan P."/>
            <person name="Tsushima A."/>
            <person name="Narusaka M."/>
            <person name="Narusaka Y."/>
            <person name="Takano Y."/>
            <person name="Kubo Y."/>
            <person name="Shirasu K."/>
        </authorList>
    </citation>
    <scope>GENOME REANNOTATION</scope>
    <source>
        <strain evidence="6">104-T / ATCC 96160 / CBS 514.97 / LARS 414 / MAFF 240422</strain>
    </source>
</reference>
<feature type="compositionally biased region" description="Polar residues" evidence="3">
    <location>
        <begin position="564"/>
        <end position="582"/>
    </location>
</feature>
<evidence type="ECO:0000313" key="5">
    <source>
        <dbReference type="EMBL" id="TDZ21976.1"/>
    </source>
</evidence>
<dbReference type="SMART" id="SM00715">
    <property type="entry name" value="LA"/>
    <property type="match status" value="1"/>
</dbReference>
<feature type="compositionally biased region" description="Basic and acidic residues" evidence="3">
    <location>
        <begin position="384"/>
        <end position="393"/>
    </location>
</feature>
<protein>
    <submittedName>
        <fullName evidence="5">HTH La-type RNA-binding protein</fullName>
    </submittedName>
</protein>
<feature type="compositionally biased region" description="Basic and acidic residues" evidence="3">
    <location>
        <begin position="552"/>
        <end position="563"/>
    </location>
</feature>
<dbReference type="OrthoDB" id="340227at2759"/>